<dbReference type="InterPro" id="IPR013324">
    <property type="entry name" value="RNA_pol_sigma_r3/r4-like"/>
</dbReference>
<reference evidence="8 9" key="1">
    <citation type="submission" date="2018-10" db="EMBL/GenBank/DDBJ databases">
        <title>Paraburkholderia sp. 7MK8-2, isolated from soil.</title>
        <authorList>
            <person name="Gao Z.-H."/>
            <person name="Qiu L.-H."/>
        </authorList>
    </citation>
    <scope>NUCLEOTIDE SEQUENCE [LARGE SCALE GENOMIC DNA]</scope>
    <source>
        <strain evidence="8 9">7MK8-2</strain>
    </source>
</reference>
<comment type="similarity">
    <text evidence="1">Belongs to the sigma-70 factor family. ECF subfamily.</text>
</comment>
<gene>
    <name evidence="8" type="ORF">D7S89_23640</name>
</gene>
<evidence type="ECO:0000256" key="5">
    <source>
        <dbReference type="SAM" id="MobiDB-lite"/>
    </source>
</evidence>
<evidence type="ECO:0000256" key="3">
    <source>
        <dbReference type="ARBA" id="ARBA00023082"/>
    </source>
</evidence>
<organism evidence="8 9">
    <name type="scientific">Trinickia fusca</name>
    <dbReference type="NCBI Taxonomy" id="2419777"/>
    <lineage>
        <taxon>Bacteria</taxon>
        <taxon>Pseudomonadati</taxon>
        <taxon>Pseudomonadota</taxon>
        <taxon>Betaproteobacteria</taxon>
        <taxon>Burkholderiales</taxon>
        <taxon>Burkholderiaceae</taxon>
        <taxon>Trinickia</taxon>
    </lineage>
</organism>
<dbReference type="Gene3D" id="1.10.10.10">
    <property type="entry name" value="Winged helix-like DNA-binding domain superfamily/Winged helix DNA-binding domain"/>
    <property type="match status" value="1"/>
</dbReference>
<dbReference type="GO" id="GO:0003677">
    <property type="term" value="F:DNA binding"/>
    <property type="evidence" value="ECO:0007669"/>
    <property type="project" value="InterPro"/>
</dbReference>
<dbReference type="SUPFAM" id="SSF88659">
    <property type="entry name" value="Sigma3 and sigma4 domains of RNA polymerase sigma factors"/>
    <property type="match status" value="1"/>
</dbReference>
<dbReference type="SUPFAM" id="SSF88946">
    <property type="entry name" value="Sigma2 domain of RNA polymerase sigma factors"/>
    <property type="match status" value="1"/>
</dbReference>
<dbReference type="GO" id="GO:0006352">
    <property type="term" value="P:DNA-templated transcription initiation"/>
    <property type="evidence" value="ECO:0007669"/>
    <property type="project" value="InterPro"/>
</dbReference>
<evidence type="ECO:0000313" key="9">
    <source>
        <dbReference type="Proteomes" id="UP000280434"/>
    </source>
</evidence>
<keyword evidence="2" id="KW-0805">Transcription regulation</keyword>
<dbReference type="InterPro" id="IPR013249">
    <property type="entry name" value="RNA_pol_sigma70_r4_t2"/>
</dbReference>
<dbReference type="NCBIfam" id="TIGR02937">
    <property type="entry name" value="sigma70-ECF"/>
    <property type="match status" value="1"/>
</dbReference>
<dbReference type="Pfam" id="PF08281">
    <property type="entry name" value="Sigma70_r4_2"/>
    <property type="match status" value="1"/>
</dbReference>
<feature type="domain" description="RNA polymerase sigma factor 70 region 4 type 2" evidence="7">
    <location>
        <begin position="146"/>
        <end position="196"/>
    </location>
</feature>
<comment type="caution">
    <text evidence="8">The sequence shown here is derived from an EMBL/GenBank/DDBJ whole genome shotgun (WGS) entry which is preliminary data.</text>
</comment>
<keyword evidence="9" id="KW-1185">Reference proteome</keyword>
<dbReference type="EMBL" id="RBZV01000014">
    <property type="protein sequence ID" value="RKP44196.1"/>
    <property type="molecule type" value="Genomic_DNA"/>
</dbReference>
<dbReference type="Gene3D" id="1.10.1740.10">
    <property type="match status" value="1"/>
</dbReference>
<dbReference type="InterPro" id="IPR036388">
    <property type="entry name" value="WH-like_DNA-bd_sf"/>
</dbReference>
<dbReference type="InterPro" id="IPR014284">
    <property type="entry name" value="RNA_pol_sigma-70_dom"/>
</dbReference>
<evidence type="ECO:0000259" key="6">
    <source>
        <dbReference type="Pfam" id="PF04542"/>
    </source>
</evidence>
<dbReference type="PANTHER" id="PTHR43133:SF51">
    <property type="entry name" value="RNA POLYMERASE SIGMA FACTOR"/>
    <property type="match status" value="1"/>
</dbReference>
<evidence type="ECO:0000313" key="8">
    <source>
        <dbReference type="EMBL" id="RKP44196.1"/>
    </source>
</evidence>
<dbReference type="RefSeq" id="WP_121281286.1">
    <property type="nucleotide sequence ID" value="NZ_RBZV01000014.1"/>
</dbReference>
<dbReference type="CDD" id="cd06171">
    <property type="entry name" value="Sigma70_r4"/>
    <property type="match status" value="1"/>
</dbReference>
<dbReference type="Pfam" id="PF04542">
    <property type="entry name" value="Sigma70_r2"/>
    <property type="match status" value="1"/>
</dbReference>
<sequence length="235" mass="26404">MKKATANDGTAPRDGSADDDNALARRACEGDRAAFEQIMRRHNRRLYRLARATLRDDAEAEDALQEAYLAAYRALGRFRGDAALSTWLVRLVLNECFTRRRRAARRNHVALMISSTDEDGTEQDIMDTANVASPDDAFARAELRALIERKLDALPEAFRIVFVLRCVEELSVEETAQCLGIPEATVRSRHFRARSLLRESLAQDIDLAERDLFSFGGEHCDRTVAGVLARLDDAH</sequence>
<accession>A0A494X7C5</accession>
<dbReference type="InterPro" id="IPR007627">
    <property type="entry name" value="RNA_pol_sigma70_r2"/>
</dbReference>
<dbReference type="NCBIfam" id="NF008888">
    <property type="entry name" value="PRK11922.1"/>
    <property type="match status" value="1"/>
</dbReference>
<dbReference type="Proteomes" id="UP000280434">
    <property type="component" value="Unassembled WGS sequence"/>
</dbReference>
<dbReference type="InterPro" id="IPR039425">
    <property type="entry name" value="RNA_pol_sigma-70-like"/>
</dbReference>
<protein>
    <submittedName>
        <fullName evidence="8">RNA polymerase sigma factor</fullName>
    </submittedName>
</protein>
<dbReference type="AlphaFoldDB" id="A0A494X7C5"/>
<dbReference type="OrthoDB" id="9780326at2"/>
<evidence type="ECO:0000256" key="1">
    <source>
        <dbReference type="ARBA" id="ARBA00010641"/>
    </source>
</evidence>
<dbReference type="GO" id="GO:0016987">
    <property type="term" value="F:sigma factor activity"/>
    <property type="evidence" value="ECO:0007669"/>
    <property type="project" value="UniProtKB-KW"/>
</dbReference>
<keyword evidence="3" id="KW-0731">Sigma factor</keyword>
<proteinExistence type="inferred from homology"/>
<evidence type="ECO:0000259" key="7">
    <source>
        <dbReference type="Pfam" id="PF08281"/>
    </source>
</evidence>
<dbReference type="InterPro" id="IPR013325">
    <property type="entry name" value="RNA_pol_sigma_r2"/>
</dbReference>
<evidence type="ECO:0000256" key="4">
    <source>
        <dbReference type="ARBA" id="ARBA00023163"/>
    </source>
</evidence>
<name>A0A494X7C5_9BURK</name>
<feature type="domain" description="RNA polymerase sigma-70 region 2" evidence="6">
    <location>
        <begin position="39"/>
        <end position="106"/>
    </location>
</feature>
<dbReference type="PANTHER" id="PTHR43133">
    <property type="entry name" value="RNA POLYMERASE ECF-TYPE SIGMA FACTO"/>
    <property type="match status" value="1"/>
</dbReference>
<feature type="region of interest" description="Disordered" evidence="5">
    <location>
        <begin position="1"/>
        <end position="21"/>
    </location>
</feature>
<keyword evidence="4" id="KW-0804">Transcription</keyword>
<evidence type="ECO:0000256" key="2">
    <source>
        <dbReference type="ARBA" id="ARBA00023015"/>
    </source>
</evidence>